<accession>A0A318Z358</accession>
<dbReference type="STRING" id="1450539.A0A318Z358"/>
<dbReference type="RefSeq" id="XP_025426709.1">
    <property type="nucleotide sequence ID" value="XM_025577717.1"/>
</dbReference>
<reference evidence="1 2" key="1">
    <citation type="submission" date="2016-12" db="EMBL/GenBank/DDBJ databases">
        <title>The genomes of Aspergillus section Nigri reveals drivers in fungal speciation.</title>
        <authorList>
            <consortium name="DOE Joint Genome Institute"/>
            <person name="Vesth T.C."/>
            <person name="Nybo J."/>
            <person name="Theobald S."/>
            <person name="Brandl J."/>
            <person name="Frisvad J.C."/>
            <person name="Nielsen K.F."/>
            <person name="Lyhne E.K."/>
            <person name="Kogle M.E."/>
            <person name="Kuo A."/>
            <person name="Riley R."/>
            <person name="Clum A."/>
            <person name="Nolan M."/>
            <person name="Lipzen A."/>
            <person name="Salamov A."/>
            <person name="Henrissat B."/>
            <person name="Wiebenga A."/>
            <person name="De Vries R.P."/>
            <person name="Grigoriev I.V."/>
            <person name="Mortensen U.H."/>
            <person name="Andersen M.R."/>
            <person name="Baker S.E."/>
        </authorList>
    </citation>
    <scope>NUCLEOTIDE SEQUENCE [LARGE SCALE GENOMIC DNA]</scope>
    <source>
        <strain evidence="1 2">JOP 1030-1</strain>
    </source>
</reference>
<dbReference type="InterPro" id="IPR053157">
    <property type="entry name" value="Sterol_Uptake_Regulator"/>
</dbReference>
<evidence type="ECO:0008006" key="3">
    <source>
        <dbReference type="Google" id="ProtNLM"/>
    </source>
</evidence>
<dbReference type="GO" id="GO:0001228">
    <property type="term" value="F:DNA-binding transcription activator activity, RNA polymerase II-specific"/>
    <property type="evidence" value="ECO:0007669"/>
    <property type="project" value="TreeGrafter"/>
</dbReference>
<dbReference type="AlphaFoldDB" id="A0A318Z358"/>
<dbReference type="OrthoDB" id="3031538at2759"/>
<dbReference type="PANTHER" id="PTHR47784:SF9">
    <property type="entry name" value="ZN(II)2CYS6 TRANSCRIPTION FACTOR (EUROFUNG)"/>
    <property type="match status" value="1"/>
</dbReference>
<name>A0A318Z358_9EURO</name>
<dbReference type="EMBL" id="KZ821278">
    <property type="protein sequence ID" value="PYH40727.1"/>
    <property type="molecule type" value="Genomic_DNA"/>
</dbReference>
<proteinExistence type="predicted"/>
<organism evidence="1 2">
    <name type="scientific">Aspergillus saccharolyticus JOP 1030-1</name>
    <dbReference type="NCBI Taxonomy" id="1450539"/>
    <lineage>
        <taxon>Eukaryota</taxon>
        <taxon>Fungi</taxon>
        <taxon>Dikarya</taxon>
        <taxon>Ascomycota</taxon>
        <taxon>Pezizomycotina</taxon>
        <taxon>Eurotiomycetes</taxon>
        <taxon>Eurotiomycetidae</taxon>
        <taxon>Eurotiales</taxon>
        <taxon>Aspergillaceae</taxon>
        <taxon>Aspergillus</taxon>
        <taxon>Aspergillus subgen. Circumdati</taxon>
    </lineage>
</organism>
<dbReference type="PANTHER" id="PTHR47784">
    <property type="entry name" value="STEROL UPTAKE CONTROL PROTEIN 2"/>
    <property type="match status" value="1"/>
</dbReference>
<keyword evidence="2" id="KW-1185">Reference proteome</keyword>
<evidence type="ECO:0000313" key="1">
    <source>
        <dbReference type="EMBL" id="PYH40727.1"/>
    </source>
</evidence>
<sequence length="285" mass="32273">MSYGNRLDVYQDEVVQLARSSPFLRHAITTVALMYQRLTTIPIKSAVTGTEAYHWDRALVGFNRTLSQDPRPDDKAALLSTSMLLWLLVFCHLDASIPEESWPLSPGMDSGPIWLKISRGKDEVWRQMPSPPGDRISAALTPVDHNNPLMMPSAQPLPIHHVPTAFLRLFDLDTERCLSGAQSRYCSVAVDVAWALFNDQPVLPTVLRFVTFLSTMSAEFKSLLIVKDPRALLLLASWFAKIRRLGVWWMTPRTALEGEAICRYLERGYGDNPDMQEMIDFLRAQ</sequence>
<dbReference type="Proteomes" id="UP000248349">
    <property type="component" value="Unassembled WGS sequence"/>
</dbReference>
<dbReference type="GeneID" id="37078946"/>
<gene>
    <name evidence="1" type="ORF">BP01DRAFT_387119</name>
</gene>
<protein>
    <recommendedName>
        <fullName evidence="3">C6 finger domain protein</fullName>
    </recommendedName>
</protein>
<evidence type="ECO:0000313" key="2">
    <source>
        <dbReference type="Proteomes" id="UP000248349"/>
    </source>
</evidence>